<feature type="non-terminal residue" evidence="3">
    <location>
        <position position="63"/>
    </location>
</feature>
<name>A0A356WBH0_9PROT</name>
<evidence type="ECO:0000313" key="4">
    <source>
        <dbReference type="Proteomes" id="UP000263957"/>
    </source>
</evidence>
<dbReference type="Pfam" id="PF02719">
    <property type="entry name" value="Polysacc_synt_2"/>
    <property type="match status" value="1"/>
</dbReference>
<evidence type="ECO:0000259" key="2">
    <source>
        <dbReference type="Pfam" id="PF02719"/>
    </source>
</evidence>
<evidence type="ECO:0000313" key="3">
    <source>
        <dbReference type="EMBL" id="HBQ50345.1"/>
    </source>
</evidence>
<evidence type="ECO:0000256" key="1">
    <source>
        <dbReference type="ARBA" id="ARBA00007430"/>
    </source>
</evidence>
<comment type="similarity">
    <text evidence="1">Belongs to the polysaccharide synthase family.</text>
</comment>
<dbReference type="EMBL" id="DOGS01000320">
    <property type="protein sequence ID" value="HBQ50345.1"/>
    <property type="molecule type" value="Genomic_DNA"/>
</dbReference>
<proteinExistence type="inferred from homology"/>
<dbReference type="InterPro" id="IPR036291">
    <property type="entry name" value="NAD(P)-bd_dom_sf"/>
</dbReference>
<sequence length="63" mass="6648">HLCIEPVRNLLSGANVLVSGGGGTIGSELTRQVARLEPASITVFDASEYNLYSIDMELAGMLP</sequence>
<dbReference type="InterPro" id="IPR051203">
    <property type="entry name" value="Polysaccharide_Synthase-Rel"/>
</dbReference>
<dbReference type="PANTHER" id="PTHR43318:SF1">
    <property type="entry name" value="POLYSACCHARIDE BIOSYNTHESIS PROTEIN EPSC-RELATED"/>
    <property type="match status" value="1"/>
</dbReference>
<dbReference type="SUPFAM" id="SSF51735">
    <property type="entry name" value="NAD(P)-binding Rossmann-fold domains"/>
    <property type="match status" value="1"/>
</dbReference>
<dbReference type="AlphaFoldDB" id="A0A356WBH0"/>
<protein>
    <submittedName>
        <fullName evidence="3">Polysaccharide biosynthesis protein</fullName>
    </submittedName>
</protein>
<dbReference type="Proteomes" id="UP000263957">
    <property type="component" value="Unassembled WGS sequence"/>
</dbReference>
<dbReference type="InterPro" id="IPR003869">
    <property type="entry name" value="Polysac_CapD-like"/>
</dbReference>
<reference evidence="3 4" key="1">
    <citation type="journal article" date="2018" name="Nat. Biotechnol.">
        <title>A standardized bacterial taxonomy based on genome phylogeny substantially revises the tree of life.</title>
        <authorList>
            <person name="Parks D.H."/>
            <person name="Chuvochina M."/>
            <person name="Waite D.W."/>
            <person name="Rinke C."/>
            <person name="Skarshewski A."/>
            <person name="Chaumeil P.A."/>
            <person name="Hugenholtz P."/>
        </authorList>
    </citation>
    <scope>NUCLEOTIDE SEQUENCE [LARGE SCALE GENOMIC DNA]</scope>
    <source>
        <strain evidence="3">UBA10378</strain>
    </source>
</reference>
<organism evidence="3 4">
    <name type="scientific">Hyphomonas atlantica</name>
    <dbReference type="NCBI Taxonomy" id="1280948"/>
    <lineage>
        <taxon>Bacteria</taxon>
        <taxon>Pseudomonadati</taxon>
        <taxon>Pseudomonadota</taxon>
        <taxon>Alphaproteobacteria</taxon>
        <taxon>Hyphomonadales</taxon>
        <taxon>Hyphomonadaceae</taxon>
        <taxon>Hyphomonas</taxon>
    </lineage>
</organism>
<accession>A0A356WBH0</accession>
<dbReference type="PANTHER" id="PTHR43318">
    <property type="entry name" value="UDP-N-ACETYLGLUCOSAMINE 4,6-DEHYDRATASE"/>
    <property type="match status" value="1"/>
</dbReference>
<gene>
    <name evidence="3" type="ORF">DD728_15975</name>
</gene>
<dbReference type="Gene3D" id="3.40.50.720">
    <property type="entry name" value="NAD(P)-binding Rossmann-like Domain"/>
    <property type="match status" value="1"/>
</dbReference>
<feature type="non-terminal residue" evidence="3">
    <location>
        <position position="1"/>
    </location>
</feature>
<feature type="domain" description="Polysaccharide biosynthesis protein CapD-like" evidence="2">
    <location>
        <begin position="16"/>
        <end position="58"/>
    </location>
</feature>
<comment type="caution">
    <text evidence="3">The sequence shown here is derived from an EMBL/GenBank/DDBJ whole genome shotgun (WGS) entry which is preliminary data.</text>
</comment>